<dbReference type="RefSeq" id="WP_027242752.1">
    <property type="nucleotide sequence ID" value="NZ_CP012508.1"/>
</dbReference>
<dbReference type="Proteomes" id="UP000029558">
    <property type="component" value="Chromosome"/>
</dbReference>
<dbReference type="AlphaFoldDB" id="A0A1L6TFW5"/>
<evidence type="ECO:0000313" key="2">
    <source>
        <dbReference type="Proteomes" id="UP000029558"/>
    </source>
</evidence>
<evidence type="ECO:0000313" key="1">
    <source>
        <dbReference type="EMBL" id="ALB21219.1"/>
    </source>
</evidence>
<sequence>MGLKLEYINGNGESADSLEIINQILAPVFVKIYPIDLSAISKSQQLLLSKITLDDAEKVELLSSFLLNREQIIEKIKDSGREPNVAGGGFLETRAVDLKIDYPAVFVKCDGDTYSSEFKATHSNLGLDGVTGVDEIVQLLSGGEILKYFLMPDDKKIKLSLVCDGDKTGWMLVSDGKFPHYAAIPPHATTGTKIVAQAIGPEFWEMKSPS</sequence>
<organism evidence="1 2">
    <name type="scientific">Piscirickettsia salmonis</name>
    <dbReference type="NCBI Taxonomy" id="1238"/>
    <lineage>
        <taxon>Bacteria</taxon>
        <taxon>Pseudomonadati</taxon>
        <taxon>Pseudomonadota</taxon>
        <taxon>Gammaproteobacteria</taxon>
        <taxon>Thiotrichales</taxon>
        <taxon>Piscirickettsiaceae</taxon>
        <taxon>Piscirickettsia</taxon>
    </lineage>
</organism>
<name>A0A1L6TFW5_PISSA</name>
<dbReference type="OrthoDB" id="1492478at2"/>
<reference evidence="1 2" key="1">
    <citation type="journal article" date="2014" name="Genome Announc.">
        <title>Comparative Genome Analysis of Two Isolates of the Fish Pathogen Piscirickettsia salmonis from Different Hosts Reveals Major Differences in Virulence-Associated Secretion Systems.</title>
        <authorList>
            <person name="Bohle H."/>
            <person name="Henriquez P."/>
            <person name="Grothusen H."/>
            <person name="Navas E."/>
            <person name="Sandoval A."/>
            <person name="Bustamante F."/>
            <person name="Bustos P."/>
            <person name="Mancilla M."/>
        </authorList>
    </citation>
    <scope>NUCLEOTIDE SEQUENCE [LARGE SCALE GENOMIC DNA]</scope>
    <source>
        <strain evidence="2">B1-32597</strain>
    </source>
</reference>
<accession>A0A1L6TFW5</accession>
<gene>
    <name evidence="1" type="ORF">KU39_31</name>
</gene>
<protein>
    <submittedName>
        <fullName evidence="1">Membrane protein</fullName>
    </submittedName>
</protein>
<dbReference type="EMBL" id="CP012508">
    <property type="protein sequence ID" value="ALB21219.1"/>
    <property type="molecule type" value="Genomic_DNA"/>
</dbReference>
<proteinExistence type="predicted"/>